<keyword evidence="2" id="KW-1185">Reference proteome</keyword>
<reference evidence="1 2" key="1">
    <citation type="submission" date="2014-04" db="EMBL/GenBank/DDBJ databases">
        <authorList>
            <consortium name="DOE Joint Genome Institute"/>
            <person name="Kuo A."/>
            <person name="Kohler A."/>
            <person name="Jargeat P."/>
            <person name="Nagy L.G."/>
            <person name="Floudas D."/>
            <person name="Copeland A."/>
            <person name="Barry K.W."/>
            <person name="Cichocki N."/>
            <person name="Veneault-Fourrey C."/>
            <person name="LaButti K."/>
            <person name="Lindquist E.A."/>
            <person name="Lipzen A."/>
            <person name="Lundell T."/>
            <person name="Morin E."/>
            <person name="Murat C."/>
            <person name="Sun H."/>
            <person name="Tunlid A."/>
            <person name="Henrissat B."/>
            <person name="Grigoriev I.V."/>
            <person name="Hibbett D.S."/>
            <person name="Martin F."/>
            <person name="Nordberg H.P."/>
            <person name="Cantor M.N."/>
            <person name="Hua S.X."/>
        </authorList>
    </citation>
    <scope>NUCLEOTIDE SEQUENCE [LARGE SCALE GENOMIC DNA]</scope>
    <source>
        <strain evidence="1 2">Ve08.2h10</strain>
    </source>
</reference>
<name>A0A0D0DP95_9AGAM</name>
<proteinExistence type="predicted"/>
<dbReference type="HOGENOM" id="CLU_006344_15_0_1"/>
<feature type="non-terminal residue" evidence="1">
    <location>
        <position position="1"/>
    </location>
</feature>
<dbReference type="OrthoDB" id="2679880at2759"/>
<dbReference type="EMBL" id="KN825957">
    <property type="protein sequence ID" value="KIK80695.1"/>
    <property type="molecule type" value="Genomic_DNA"/>
</dbReference>
<dbReference type="AlphaFoldDB" id="A0A0D0DP95"/>
<gene>
    <name evidence="1" type="ORF">PAXRUDRAFT_157989</name>
</gene>
<organism evidence="1 2">
    <name type="scientific">Paxillus rubicundulus Ve08.2h10</name>
    <dbReference type="NCBI Taxonomy" id="930991"/>
    <lineage>
        <taxon>Eukaryota</taxon>
        <taxon>Fungi</taxon>
        <taxon>Dikarya</taxon>
        <taxon>Basidiomycota</taxon>
        <taxon>Agaricomycotina</taxon>
        <taxon>Agaricomycetes</taxon>
        <taxon>Agaricomycetidae</taxon>
        <taxon>Boletales</taxon>
        <taxon>Paxilineae</taxon>
        <taxon>Paxillaceae</taxon>
        <taxon>Paxillus</taxon>
    </lineage>
</organism>
<accession>A0A0D0DP95</accession>
<dbReference type="STRING" id="930991.A0A0D0DP95"/>
<protein>
    <submittedName>
        <fullName evidence="1">Uncharacterized protein</fullName>
    </submittedName>
</protein>
<sequence length="177" mass="20126">KKCSQTVATLARELGIPCLPILLQQFLFEQMLPDDLWYLHDVPFHECPHYKGKVSVIHSASSRFYAPSDLSGVAGMCTEHIHACPKWWNEHARYACVFINTDVTEVGERGICGLEVACGHCFLSFTFQGITYPCAVIWWFDKIDDSPDMDTGMWVVHPTYSANHFPEYAIIHIDCIL</sequence>
<evidence type="ECO:0000313" key="2">
    <source>
        <dbReference type="Proteomes" id="UP000054538"/>
    </source>
</evidence>
<reference evidence="2" key="2">
    <citation type="submission" date="2015-01" db="EMBL/GenBank/DDBJ databases">
        <title>Evolutionary Origins and Diversification of the Mycorrhizal Mutualists.</title>
        <authorList>
            <consortium name="DOE Joint Genome Institute"/>
            <consortium name="Mycorrhizal Genomics Consortium"/>
            <person name="Kohler A."/>
            <person name="Kuo A."/>
            <person name="Nagy L.G."/>
            <person name="Floudas D."/>
            <person name="Copeland A."/>
            <person name="Barry K.W."/>
            <person name="Cichocki N."/>
            <person name="Veneault-Fourrey C."/>
            <person name="LaButti K."/>
            <person name="Lindquist E.A."/>
            <person name="Lipzen A."/>
            <person name="Lundell T."/>
            <person name="Morin E."/>
            <person name="Murat C."/>
            <person name="Riley R."/>
            <person name="Ohm R."/>
            <person name="Sun H."/>
            <person name="Tunlid A."/>
            <person name="Henrissat B."/>
            <person name="Grigoriev I.V."/>
            <person name="Hibbett D.S."/>
            <person name="Martin F."/>
        </authorList>
    </citation>
    <scope>NUCLEOTIDE SEQUENCE [LARGE SCALE GENOMIC DNA]</scope>
    <source>
        <strain evidence="2">Ve08.2h10</strain>
    </source>
</reference>
<evidence type="ECO:0000313" key="1">
    <source>
        <dbReference type="EMBL" id="KIK80695.1"/>
    </source>
</evidence>
<dbReference type="Proteomes" id="UP000054538">
    <property type="component" value="Unassembled WGS sequence"/>
</dbReference>
<dbReference type="InParanoid" id="A0A0D0DP95"/>